<comment type="caution">
    <text evidence="2">The sequence shown here is derived from an EMBL/GenBank/DDBJ whole genome shotgun (WGS) entry which is preliminary data.</text>
</comment>
<dbReference type="Proteomes" id="UP000826271">
    <property type="component" value="Unassembled WGS sequence"/>
</dbReference>
<accession>A0AAV6WXK8</accession>
<gene>
    <name evidence="2" type="ORF">BUALT_Bualt12G0110500</name>
</gene>
<reference evidence="2" key="1">
    <citation type="submission" date="2019-10" db="EMBL/GenBank/DDBJ databases">
        <authorList>
            <person name="Zhang R."/>
            <person name="Pan Y."/>
            <person name="Wang J."/>
            <person name="Ma R."/>
            <person name="Yu S."/>
        </authorList>
    </citation>
    <scope>NUCLEOTIDE SEQUENCE</scope>
    <source>
        <strain evidence="2">LA-IB0</strain>
        <tissue evidence="2">Leaf</tissue>
    </source>
</reference>
<proteinExistence type="predicted"/>
<dbReference type="Pfam" id="PF12776">
    <property type="entry name" value="Myb_DNA-bind_3"/>
    <property type="match status" value="1"/>
</dbReference>
<protein>
    <recommendedName>
        <fullName evidence="1">Myb/SANT-like domain-containing protein</fullName>
    </recommendedName>
</protein>
<sequence>MSKIFPGTDLRAMPHINSKIHVWRKDYGSLTIMLKKSGIGWNDTTKMIEAEDEAWENFVKVDLNASLIRVMSNETENIMDLDFDKVFEDILDDIEKMPFCEMGSSINGTPKSRGKKRASLDCQDPLADMLGEFVMNTKTT</sequence>
<dbReference type="PANTHER" id="PTHR48464:SF1">
    <property type="entry name" value="MYB_SANT-LIKE DOMAIN-CONTAINING PROTEIN"/>
    <property type="match status" value="1"/>
</dbReference>
<keyword evidence="3" id="KW-1185">Reference proteome</keyword>
<evidence type="ECO:0000259" key="1">
    <source>
        <dbReference type="Pfam" id="PF12776"/>
    </source>
</evidence>
<organism evidence="2 3">
    <name type="scientific">Buddleja alternifolia</name>
    <dbReference type="NCBI Taxonomy" id="168488"/>
    <lineage>
        <taxon>Eukaryota</taxon>
        <taxon>Viridiplantae</taxon>
        <taxon>Streptophyta</taxon>
        <taxon>Embryophyta</taxon>
        <taxon>Tracheophyta</taxon>
        <taxon>Spermatophyta</taxon>
        <taxon>Magnoliopsida</taxon>
        <taxon>eudicotyledons</taxon>
        <taxon>Gunneridae</taxon>
        <taxon>Pentapetalae</taxon>
        <taxon>asterids</taxon>
        <taxon>lamiids</taxon>
        <taxon>Lamiales</taxon>
        <taxon>Scrophulariaceae</taxon>
        <taxon>Buddlejeae</taxon>
        <taxon>Buddleja</taxon>
    </lineage>
</organism>
<dbReference type="InterPro" id="IPR024752">
    <property type="entry name" value="Myb/SANT-like_dom"/>
</dbReference>
<name>A0AAV6WXK8_9LAMI</name>
<dbReference type="EMBL" id="WHWC01000012">
    <property type="protein sequence ID" value="KAG8372856.1"/>
    <property type="molecule type" value="Genomic_DNA"/>
</dbReference>
<dbReference type="AlphaFoldDB" id="A0AAV6WXK8"/>
<evidence type="ECO:0000313" key="2">
    <source>
        <dbReference type="EMBL" id="KAG8372856.1"/>
    </source>
</evidence>
<dbReference type="PANTHER" id="PTHR48464">
    <property type="match status" value="1"/>
</dbReference>
<feature type="domain" description="Myb/SANT-like" evidence="1">
    <location>
        <begin position="14"/>
        <end position="58"/>
    </location>
</feature>
<evidence type="ECO:0000313" key="3">
    <source>
        <dbReference type="Proteomes" id="UP000826271"/>
    </source>
</evidence>